<accession>A0ABT3TES7</accession>
<dbReference type="PANTHER" id="PTHR39428">
    <property type="entry name" value="F420H(2)-DEPENDENT QUINONE REDUCTASE RV1261C"/>
    <property type="match status" value="1"/>
</dbReference>
<dbReference type="EMBL" id="SHNN01000001">
    <property type="protein sequence ID" value="MCX2980509.1"/>
    <property type="molecule type" value="Genomic_DNA"/>
</dbReference>
<dbReference type="Proteomes" id="UP001143362">
    <property type="component" value="Unassembled WGS sequence"/>
</dbReference>
<evidence type="ECO:0000256" key="2">
    <source>
        <dbReference type="ARBA" id="ARBA00049106"/>
    </source>
</evidence>
<sequence length="160" mass="17818">MRMPPMELLKTDLIRNALQRPLVVGALQKTVPRMDRFLLSVSRGWINTGMLSVALVETTGAKSGLPREIPTLCMPVGNAIVLVGSNWGKASAPGWIHNLRASGQAQVTFRGYKGPMAAKELSGRSRQDMWKRLVEYNPQYGRYQEQAGRQLPVMLLERVS</sequence>
<dbReference type="PANTHER" id="PTHR39428:SF1">
    <property type="entry name" value="F420H(2)-DEPENDENT QUINONE REDUCTASE RV1261C"/>
    <property type="match status" value="1"/>
</dbReference>
<comment type="caution">
    <text evidence="3">The sequence shown here is derived from an EMBL/GenBank/DDBJ whole genome shotgun (WGS) entry which is preliminary data.</text>
</comment>
<gene>
    <name evidence="3" type="ORF">EYC98_06425</name>
</gene>
<comment type="similarity">
    <text evidence="1">Belongs to the F420H(2)-dependent quinone reductase family.</text>
</comment>
<evidence type="ECO:0000256" key="1">
    <source>
        <dbReference type="ARBA" id="ARBA00008710"/>
    </source>
</evidence>
<dbReference type="Gene3D" id="2.30.110.10">
    <property type="entry name" value="Electron Transport, Fmn-binding Protein, Chain A"/>
    <property type="match status" value="1"/>
</dbReference>
<organism evidence="3 4">
    <name type="scientific">Candidatus Litorirhabdus singularis</name>
    <dbReference type="NCBI Taxonomy" id="2518993"/>
    <lineage>
        <taxon>Bacteria</taxon>
        <taxon>Pseudomonadati</taxon>
        <taxon>Pseudomonadota</taxon>
        <taxon>Gammaproteobacteria</taxon>
        <taxon>Cellvibrionales</taxon>
        <taxon>Halieaceae</taxon>
        <taxon>Candidatus Litorirhabdus</taxon>
    </lineage>
</organism>
<name>A0ABT3TES7_9GAMM</name>
<reference evidence="3" key="1">
    <citation type="submission" date="2019-02" db="EMBL/GenBank/DDBJ databases">
        <authorList>
            <person name="Li S.-H."/>
        </authorList>
    </citation>
    <scope>NUCLEOTIDE SEQUENCE</scope>
    <source>
        <strain evidence="3">IMCC14734</strain>
    </source>
</reference>
<dbReference type="InterPro" id="IPR012349">
    <property type="entry name" value="Split_barrel_FMN-bd"/>
</dbReference>
<proteinExistence type="inferred from homology"/>
<dbReference type="InterPro" id="IPR004378">
    <property type="entry name" value="F420H2_quin_Rdtase"/>
</dbReference>
<protein>
    <submittedName>
        <fullName evidence="3">Nitroreductase family deazaflavin-dependent oxidoreductase</fullName>
    </submittedName>
</protein>
<evidence type="ECO:0000313" key="4">
    <source>
        <dbReference type="Proteomes" id="UP001143362"/>
    </source>
</evidence>
<comment type="catalytic activity">
    <reaction evidence="2">
        <text>oxidized coenzyme F420-(gamma-L-Glu)(n) + a quinol + H(+) = reduced coenzyme F420-(gamma-L-Glu)(n) + a quinone</text>
        <dbReference type="Rhea" id="RHEA:39663"/>
        <dbReference type="Rhea" id="RHEA-COMP:12939"/>
        <dbReference type="Rhea" id="RHEA-COMP:14378"/>
        <dbReference type="ChEBI" id="CHEBI:15378"/>
        <dbReference type="ChEBI" id="CHEBI:24646"/>
        <dbReference type="ChEBI" id="CHEBI:132124"/>
        <dbReference type="ChEBI" id="CHEBI:133980"/>
        <dbReference type="ChEBI" id="CHEBI:139511"/>
    </reaction>
</comment>
<dbReference type="Pfam" id="PF04075">
    <property type="entry name" value="F420H2_quin_red"/>
    <property type="match status" value="1"/>
</dbReference>
<dbReference type="NCBIfam" id="TIGR00026">
    <property type="entry name" value="hi_GC_TIGR00026"/>
    <property type="match status" value="1"/>
</dbReference>
<evidence type="ECO:0000313" key="3">
    <source>
        <dbReference type="EMBL" id="MCX2980509.1"/>
    </source>
</evidence>
<keyword evidence="4" id="KW-1185">Reference proteome</keyword>